<dbReference type="GeneID" id="15805995"/>
<dbReference type="KEGG" id="beq:BEWA_027660"/>
<evidence type="ECO:0000313" key="3">
    <source>
        <dbReference type="Proteomes" id="UP000031512"/>
    </source>
</evidence>
<keyword evidence="3" id="KW-1185">Reference proteome</keyword>
<name>L0AWG3_THEEQ</name>
<dbReference type="VEuPathDB" id="PiroplasmaDB:BEWA_027660"/>
<evidence type="ECO:0000256" key="1">
    <source>
        <dbReference type="SAM" id="SignalP"/>
    </source>
</evidence>
<dbReference type="AlphaFoldDB" id="L0AWG3"/>
<evidence type="ECO:0008006" key="4">
    <source>
        <dbReference type="Google" id="ProtNLM"/>
    </source>
</evidence>
<gene>
    <name evidence="2" type="ORF">BEWA_027660</name>
</gene>
<dbReference type="InterPro" id="IPR007480">
    <property type="entry name" value="DUF529"/>
</dbReference>
<keyword evidence="1" id="KW-0732">Signal</keyword>
<sequence length="581" mass="64555">MKIFWLLSFYTLTRCVASPGSLGNEVTIDLAGSNSSKVSVFDSLEDGLPFKTFTSKDEVSIVGIVDGKESVWKAARGKKCVAAVAYYRGNSIILAIDIKDAEMVFYEKDDGPSWTPITEETFGEKLDKMKRGESTTTAEVCQGNATSEAQAEGVQEEERKTKIPAILDISKTNNKHITAEDSSNERAICTSFQVEDGFEITKIVDGNKTLWVGDADNACQSLDLCLSKGKKFVDMTVKGNEHKYYSQSDEEWTEIAEEEYRQKFGGAQKDKTLNGGKFASYAGDSVTRNPDATFDKLKGSSCNISNPEKSKVYVISNSVKGTTQKSFYPNAGVTITSVADSGNFLWIAEDSDEKLGSVTMYSLDDTAVLTVTIKKGTKQLFKYFENTGNGWTGISGREHMSKLDQLFDPSNQDYRPVSETRVAQETVKKTAKPVVKSGRVSLLAIGQAILGTSEKQYLGFTTPIELNLANLSDKIELHEIKENGTTYTFYLPKNGCYFTKLVDGNKRISIGQDRKCILAYISQEQKQVLLLHNIGLYGEETFKFMVKDGEWKEPEKTLRKRLEGERETMVTDIIQKMFGDD</sequence>
<feature type="chain" id="PRO_5003939838" description="Signal peptide containing protein" evidence="1">
    <location>
        <begin position="18"/>
        <end position="581"/>
    </location>
</feature>
<protein>
    <recommendedName>
        <fullName evidence="4">Signal peptide containing protein</fullName>
    </recommendedName>
</protein>
<dbReference type="EMBL" id="CP001669">
    <property type="protein sequence ID" value="AFZ79917.1"/>
    <property type="molecule type" value="Genomic_DNA"/>
</dbReference>
<proteinExistence type="predicted"/>
<dbReference type="Pfam" id="PF04385">
    <property type="entry name" value="FAINT"/>
    <property type="match status" value="1"/>
</dbReference>
<evidence type="ECO:0000313" key="2">
    <source>
        <dbReference type="EMBL" id="AFZ79917.1"/>
    </source>
</evidence>
<dbReference type="RefSeq" id="XP_004829583.1">
    <property type="nucleotide sequence ID" value="XM_004829526.1"/>
</dbReference>
<reference evidence="2 3" key="1">
    <citation type="journal article" date="2012" name="BMC Genomics">
        <title>Comparative genomic analysis and phylogenetic position of Theileria equi.</title>
        <authorList>
            <person name="Kappmeyer L.S."/>
            <person name="Thiagarajan M."/>
            <person name="Herndon D.R."/>
            <person name="Ramsay J.D."/>
            <person name="Caler E."/>
            <person name="Djikeng A."/>
            <person name="Gillespie J.J."/>
            <person name="Lau A.O."/>
            <person name="Roalson E.H."/>
            <person name="Silva J.C."/>
            <person name="Silva M.G."/>
            <person name="Suarez C.E."/>
            <person name="Ueti M.W."/>
            <person name="Nene V.M."/>
            <person name="Mealey R.H."/>
            <person name="Knowles D.P."/>
            <person name="Brayton K.A."/>
        </authorList>
    </citation>
    <scope>NUCLEOTIDE SEQUENCE [LARGE SCALE GENOMIC DNA]</scope>
    <source>
        <strain evidence="2 3">WA</strain>
    </source>
</reference>
<accession>L0AWG3</accession>
<feature type="signal peptide" evidence="1">
    <location>
        <begin position="1"/>
        <end position="17"/>
    </location>
</feature>
<organism evidence="2 3">
    <name type="scientific">Theileria equi strain WA</name>
    <dbReference type="NCBI Taxonomy" id="1537102"/>
    <lineage>
        <taxon>Eukaryota</taxon>
        <taxon>Sar</taxon>
        <taxon>Alveolata</taxon>
        <taxon>Apicomplexa</taxon>
        <taxon>Aconoidasida</taxon>
        <taxon>Piroplasmida</taxon>
        <taxon>Theileriidae</taxon>
        <taxon>Theileria</taxon>
    </lineage>
</organism>
<dbReference type="Proteomes" id="UP000031512">
    <property type="component" value="Chromosome 1"/>
</dbReference>